<evidence type="ECO:0000313" key="2">
    <source>
        <dbReference type="Proteomes" id="UP001057402"/>
    </source>
</evidence>
<organism evidence="1 2">
    <name type="scientific">Melastoma candidum</name>
    <dbReference type="NCBI Taxonomy" id="119954"/>
    <lineage>
        <taxon>Eukaryota</taxon>
        <taxon>Viridiplantae</taxon>
        <taxon>Streptophyta</taxon>
        <taxon>Embryophyta</taxon>
        <taxon>Tracheophyta</taxon>
        <taxon>Spermatophyta</taxon>
        <taxon>Magnoliopsida</taxon>
        <taxon>eudicotyledons</taxon>
        <taxon>Gunneridae</taxon>
        <taxon>Pentapetalae</taxon>
        <taxon>rosids</taxon>
        <taxon>malvids</taxon>
        <taxon>Myrtales</taxon>
        <taxon>Melastomataceae</taxon>
        <taxon>Melastomatoideae</taxon>
        <taxon>Melastomateae</taxon>
        <taxon>Melastoma</taxon>
    </lineage>
</organism>
<reference evidence="2" key="1">
    <citation type="journal article" date="2023" name="Front. Plant Sci.">
        <title>Chromosomal-level genome assembly of Melastoma candidum provides insights into trichome evolution.</title>
        <authorList>
            <person name="Zhong Y."/>
            <person name="Wu W."/>
            <person name="Sun C."/>
            <person name="Zou P."/>
            <person name="Liu Y."/>
            <person name="Dai S."/>
            <person name="Zhou R."/>
        </authorList>
    </citation>
    <scope>NUCLEOTIDE SEQUENCE [LARGE SCALE GENOMIC DNA]</scope>
</reference>
<sequence>MVERDGSAKGIIFSQFRSSLDLISYALKKSGVCCVQLAGHMSQSVRDAAIKKFTKDTECRIFLMSFQTGGVALNLTVASHVFVMDPWWNPAVEQQAQDRIHRIGQYKPIRIIRFVIENTIEVRILKLQEKKELLVFEGTVGGSLEALQKLTEADTRFLFAT</sequence>
<protein>
    <submittedName>
        <fullName evidence="1">Uncharacterized protein</fullName>
    </submittedName>
</protein>
<dbReference type="EMBL" id="CM042886">
    <property type="protein sequence ID" value="KAI4341024.1"/>
    <property type="molecule type" value="Genomic_DNA"/>
</dbReference>
<evidence type="ECO:0000313" key="1">
    <source>
        <dbReference type="EMBL" id="KAI4341024.1"/>
    </source>
</evidence>
<proteinExistence type="predicted"/>
<keyword evidence="2" id="KW-1185">Reference proteome</keyword>
<gene>
    <name evidence="1" type="ORF">MLD38_025800</name>
</gene>
<comment type="caution">
    <text evidence="1">The sequence shown here is derived from an EMBL/GenBank/DDBJ whole genome shotgun (WGS) entry which is preliminary data.</text>
</comment>
<name>A0ACB9NWG0_9MYRT</name>
<accession>A0ACB9NWG0</accession>
<dbReference type="Proteomes" id="UP001057402">
    <property type="component" value="Chromosome 7"/>
</dbReference>